<keyword evidence="8" id="KW-0282">Flagellum</keyword>
<keyword evidence="8" id="KW-0966">Cell projection</keyword>
<dbReference type="PRINTS" id="PR00952">
    <property type="entry name" value="TYPE3IMQPROT"/>
</dbReference>
<gene>
    <name evidence="8" type="ORF">PCO31110_04704</name>
</gene>
<feature type="transmembrane region" description="Helical" evidence="7">
    <location>
        <begin position="12"/>
        <end position="39"/>
    </location>
</feature>
<protein>
    <submittedName>
        <fullName evidence="8">Flagellar biosynthetic protein FliQ</fullName>
    </submittedName>
</protein>
<dbReference type="Pfam" id="PF01313">
    <property type="entry name" value="Bac_export_3"/>
    <property type="match status" value="1"/>
</dbReference>
<evidence type="ECO:0000313" key="8">
    <source>
        <dbReference type="EMBL" id="VVE50290.1"/>
    </source>
</evidence>
<evidence type="ECO:0000256" key="7">
    <source>
        <dbReference type="SAM" id="Phobius"/>
    </source>
</evidence>
<dbReference type="InterPro" id="IPR002191">
    <property type="entry name" value="Bac_export_3"/>
</dbReference>
<organism evidence="8 9">
    <name type="scientific">Pandoraea communis</name>
    <dbReference type="NCBI Taxonomy" id="2508297"/>
    <lineage>
        <taxon>Bacteria</taxon>
        <taxon>Pseudomonadati</taxon>
        <taxon>Pseudomonadota</taxon>
        <taxon>Betaproteobacteria</taxon>
        <taxon>Burkholderiales</taxon>
        <taxon>Burkholderiaceae</taxon>
        <taxon>Pandoraea</taxon>
    </lineage>
</organism>
<keyword evidence="6 7" id="KW-0472">Membrane</keyword>
<feature type="transmembrane region" description="Helical" evidence="7">
    <location>
        <begin position="51"/>
        <end position="70"/>
    </location>
</feature>
<evidence type="ECO:0000256" key="1">
    <source>
        <dbReference type="ARBA" id="ARBA00004651"/>
    </source>
</evidence>
<evidence type="ECO:0000256" key="6">
    <source>
        <dbReference type="ARBA" id="ARBA00023136"/>
    </source>
</evidence>
<comment type="similarity">
    <text evidence="2">Belongs to the FliQ/MopD/SpaQ family.</text>
</comment>
<dbReference type="GO" id="GO:0009306">
    <property type="term" value="P:protein secretion"/>
    <property type="evidence" value="ECO:0007669"/>
    <property type="project" value="InterPro"/>
</dbReference>
<keyword evidence="4 7" id="KW-0812">Transmembrane</keyword>
<dbReference type="GO" id="GO:0005886">
    <property type="term" value="C:plasma membrane"/>
    <property type="evidence" value="ECO:0007669"/>
    <property type="project" value="UniProtKB-SubCell"/>
</dbReference>
<keyword evidence="8" id="KW-0969">Cilium</keyword>
<keyword evidence="5 7" id="KW-1133">Transmembrane helix</keyword>
<reference evidence="8 9" key="1">
    <citation type="submission" date="2019-08" db="EMBL/GenBank/DDBJ databases">
        <authorList>
            <person name="Peeters C."/>
        </authorList>
    </citation>
    <scope>NUCLEOTIDE SEQUENCE [LARGE SCALE GENOMIC DNA]</scope>
    <source>
        <strain evidence="8 9">LMG 31110</strain>
    </source>
</reference>
<evidence type="ECO:0000256" key="3">
    <source>
        <dbReference type="ARBA" id="ARBA00022475"/>
    </source>
</evidence>
<dbReference type="OrthoDB" id="9806440at2"/>
<dbReference type="RefSeq" id="WP_150691538.1">
    <property type="nucleotide sequence ID" value="NZ_CABPSJ010000008.1"/>
</dbReference>
<dbReference type="PANTHER" id="PTHR34040">
    <property type="entry name" value="FLAGELLAR BIOSYNTHETIC PROTEIN FLIQ"/>
    <property type="match status" value="1"/>
</dbReference>
<evidence type="ECO:0000256" key="2">
    <source>
        <dbReference type="ARBA" id="ARBA00006156"/>
    </source>
</evidence>
<evidence type="ECO:0000313" key="9">
    <source>
        <dbReference type="Proteomes" id="UP000337189"/>
    </source>
</evidence>
<keyword evidence="3" id="KW-1003">Cell membrane</keyword>
<dbReference type="PIRSF" id="PIRSF004669">
    <property type="entry name" value="FliQ"/>
    <property type="match status" value="1"/>
</dbReference>
<sequence length="88" mass="9818">MYSDFALRLMAELLWTGIQVCFPILALTMAVGLMVSVFQVVTQIQEMSLTFVPKLLTAGLGLIFFGPWMLQKITAFATKLWLGIPGMF</sequence>
<dbReference type="Proteomes" id="UP000337189">
    <property type="component" value="Unassembled WGS sequence"/>
</dbReference>
<comment type="subcellular location">
    <subcellularLocation>
        <location evidence="1">Cell membrane</location>
        <topology evidence="1">Multi-pass membrane protein</topology>
    </subcellularLocation>
</comment>
<accession>A0A5E4YPV2</accession>
<evidence type="ECO:0000256" key="5">
    <source>
        <dbReference type="ARBA" id="ARBA00022989"/>
    </source>
</evidence>
<dbReference type="AlphaFoldDB" id="A0A5E4YPV2"/>
<name>A0A5E4YPV2_9BURK</name>
<dbReference type="EMBL" id="CABPSJ010000008">
    <property type="protein sequence ID" value="VVE50290.1"/>
    <property type="molecule type" value="Genomic_DNA"/>
</dbReference>
<evidence type="ECO:0000256" key="4">
    <source>
        <dbReference type="ARBA" id="ARBA00022692"/>
    </source>
</evidence>
<proteinExistence type="inferred from homology"/>
<dbReference type="PANTHER" id="PTHR34040:SF2">
    <property type="entry name" value="FLAGELLAR BIOSYNTHETIC PROTEIN FLIQ"/>
    <property type="match status" value="1"/>
</dbReference>